<dbReference type="STRING" id="390807.SAMN04488095_2419"/>
<dbReference type="OrthoDB" id="8074373at2"/>
<organism evidence="2 3">
    <name type="scientific">Jannaschia pohangensis</name>
    <dbReference type="NCBI Taxonomy" id="390807"/>
    <lineage>
        <taxon>Bacteria</taxon>
        <taxon>Pseudomonadati</taxon>
        <taxon>Pseudomonadota</taxon>
        <taxon>Alphaproteobacteria</taxon>
        <taxon>Rhodobacterales</taxon>
        <taxon>Roseobacteraceae</taxon>
        <taxon>Jannaschia</taxon>
    </lineage>
</organism>
<keyword evidence="3" id="KW-1185">Reference proteome</keyword>
<gene>
    <name evidence="2" type="ORF">SAMN04488095_2419</name>
</gene>
<accession>A0A1I3Q4V6</accession>
<evidence type="ECO:0000256" key="1">
    <source>
        <dbReference type="SAM" id="SignalP"/>
    </source>
</evidence>
<feature type="chain" id="PRO_5011487352" evidence="1">
    <location>
        <begin position="21"/>
        <end position="218"/>
    </location>
</feature>
<dbReference type="EMBL" id="FORA01000003">
    <property type="protein sequence ID" value="SFJ28983.1"/>
    <property type="molecule type" value="Genomic_DNA"/>
</dbReference>
<evidence type="ECO:0000313" key="2">
    <source>
        <dbReference type="EMBL" id="SFJ28983.1"/>
    </source>
</evidence>
<evidence type="ECO:0000313" key="3">
    <source>
        <dbReference type="Proteomes" id="UP000199110"/>
    </source>
</evidence>
<dbReference type="Proteomes" id="UP000199110">
    <property type="component" value="Unassembled WGS sequence"/>
</dbReference>
<feature type="signal peptide" evidence="1">
    <location>
        <begin position="1"/>
        <end position="20"/>
    </location>
</feature>
<dbReference type="Gene3D" id="2.30.30.40">
    <property type="entry name" value="SH3 Domains"/>
    <property type="match status" value="1"/>
</dbReference>
<name>A0A1I3Q4V6_9RHOB</name>
<dbReference type="RefSeq" id="WP_092780857.1">
    <property type="nucleotide sequence ID" value="NZ_FORA01000003.1"/>
</dbReference>
<dbReference type="Pfam" id="PF06347">
    <property type="entry name" value="SH3_4"/>
    <property type="match status" value="1"/>
</dbReference>
<sequence>MLRILSIAATLIAATAAAGAEVVRNDSPFAMALHGGPGTSFRVIGSFPPGARAELGRCVAGGQWCVASTDTTWGWLDVTTVATAGGAATEPPATAVIPDPVITMPLPGAPAGTGTSAVRPLPDAILNAVPGRTLVSVPGAAAPLIFATDRPFYNVSPGPVNLRAGPGTEHPVIATLAPAQGGYLDVCTPAQDWCRIKPLAGDRAWVKMTLVGTRRLTP</sequence>
<reference evidence="2 3" key="1">
    <citation type="submission" date="2016-10" db="EMBL/GenBank/DDBJ databases">
        <authorList>
            <person name="de Groot N.N."/>
        </authorList>
    </citation>
    <scope>NUCLEOTIDE SEQUENCE [LARGE SCALE GENOMIC DNA]</scope>
    <source>
        <strain evidence="2 3">DSM 19073</strain>
    </source>
</reference>
<dbReference type="AlphaFoldDB" id="A0A1I3Q4V6"/>
<keyword evidence="1" id="KW-0732">Signal</keyword>
<dbReference type="InterPro" id="IPR010466">
    <property type="entry name" value="DUF1058"/>
</dbReference>
<protein>
    <submittedName>
        <fullName evidence="2">SH3 domain-containing protein</fullName>
    </submittedName>
</protein>
<proteinExistence type="predicted"/>